<dbReference type="Pfam" id="PF07799">
    <property type="entry name" value="DUF1643"/>
    <property type="match status" value="1"/>
</dbReference>
<organism evidence="1 2">
    <name type="scientific">Yoonia rosea</name>
    <dbReference type="NCBI Taxonomy" id="287098"/>
    <lineage>
        <taxon>Bacteria</taxon>
        <taxon>Pseudomonadati</taxon>
        <taxon>Pseudomonadota</taxon>
        <taxon>Alphaproteobacteria</taxon>
        <taxon>Rhodobacterales</taxon>
        <taxon>Paracoccaceae</taxon>
        <taxon>Yoonia</taxon>
    </lineage>
</organism>
<evidence type="ECO:0000313" key="1">
    <source>
        <dbReference type="EMBL" id="SIT87679.1"/>
    </source>
</evidence>
<sequence length="191" mass="21378">MPWAPIAAVKYSHRACLSSDPVITRTHIKDDAPSVATYSDCERYRYALTRTWDAQGKRVLFVMLNPSKATEVQNDPTVERCERRARALGFGAFQVTNIFAWRDTDPFAMRKAVDPVGPENDAAIRDGAQWADQIIAAWGTHGAHLDRGPQTEALLRRLGKPIYTLGLSKHGHPKHPLYISYAQQPVIWNAG</sequence>
<accession>A0A1R3X963</accession>
<dbReference type="AlphaFoldDB" id="A0A1R3X963"/>
<name>A0A1R3X963_9RHOB</name>
<evidence type="ECO:0008006" key="3">
    <source>
        <dbReference type="Google" id="ProtNLM"/>
    </source>
</evidence>
<dbReference type="EMBL" id="FTPR01000002">
    <property type="protein sequence ID" value="SIT87679.1"/>
    <property type="molecule type" value="Genomic_DNA"/>
</dbReference>
<dbReference type="STRING" id="287098.SAMN05421665_2492"/>
<dbReference type="InterPro" id="IPR012441">
    <property type="entry name" value="DUF1643"/>
</dbReference>
<reference evidence="2" key="1">
    <citation type="submission" date="2017-01" db="EMBL/GenBank/DDBJ databases">
        <authorList>
            <person name="Varghese N."/>
            <person name="Submissions S."/>
        </authorList>
    </citation>
    <scope>NUCLEOTIDE SEQUENCE [LARGE SCALE GENOMIC DNA]</scope>
    <source>
        <strain evidence="2">DSM 29591</strain>
    </source>
</reference>
<gene>
    <name evidence="1" type="ORF">SAMN05421665_2492</name>
</gene>
<dbReference type="Proteomes" id="UP000186997">
    <property type="component" value="Unassembled WGS sequence"/>
</dbReference>
<evidence type="ECO:0000313" key="2">
    <source>
        <dbReference type="Proteomes" id="UP000186997"/>
    </source>
</evidence>
<keyword evidence="2" id="KW-1185">Reference proteome</keyword>
<proteinExistence type="predicted"/>
<protein>
    <recommendedName>
        <fullName evidence="3">DUF1643 domain-containing protein</fullName>
    </recommendedName>
</protein>